<protein>
    <recommendedName>
        <fullName evidence="6">Large ribosomal subunit protein uL3</fullName>
    </recommendedName>
    <alternativeName>
        <fullName evidence="7">50S ribosomal protein L3</fullName>
    </alternativeName>
</protein>
<dbReference type="GO" id="GO:0003735">
    <property type="term" value="F:structural constituent of ribosome"/>
    <property type="evidence" value="ECO:0007669"/>
    <property type="project" value="InterPro"/>
</dbReference>
<dbReference type="Pfam" id="PF00297">
    <property type="entry name" value="Ribosomal_L3"/>
    <property type="match status" value="1"/>
</dbReference>
<evidence type="ECO:0000256" key="1">
    <source>
        <dbReference type="ARBA" id="ARBA00006540"/>
    </source>
</evidence>
<evidence type="ECO:0000256" key="6">
    <source>
        <dbReference type="ARBA" id="ARBA00035243"/>
    </source>
</evidence>
<dbReference type="InterPro" id="IPR000597">
    <property type="entry name" value="Ribosomal_uL3"/>
</dbReference>
<dbReference type="GO" id="GO:0006412">
    <property type="term" value="P:translation"/>
    <property type="evidence" value="ECO:0007669"/>
    <property type="project" value="InterPro"/>
</dbReference>
<evidence type="ECO:0000256" key="7">
    <source>
        <dbReference type="ARBA" id="ARBA00035457"/>
    </source>
</evidence>
<dbReference type="PANTHER" id="PTHR11229:SF16">
    <property type="entry name" value="LARGE RIBOSOMAL SUBUNIT PROTEIN UL3C"/>
    <property type="match status" value="1"/>
</dbReference>
<evidence type="ECO:0000256" key="4">
    <source>
        <dbReference type="ARBA" id="ARBA00022980"/>
    </source>
</evidence>
<dbReference type="InterPro" id="IPR019927">
    <property type="entry name" value="Ribosomal_uL3_bac/org-type"/>
</dbReference>
<dbReference type="FunFam" id="2.40.30.10:FF:000004">
    <property type="entry name" value="50S ribosomal protein L3"/>
    <property type="match status" value="1"/>
</dbReference>
<organism evidence="9">
    <name type="scientific">uncultured Parcubacteria bacterium Rifle_16ft_4_minimus_13933</name>
    <dbReference type="NCBI Taxonomy" id="1665134"/>
    <lineage>
        <taxon>Bacteria</taxon>
        <taxon>Candidatus Parcubacteria</taxon>
        <taxon>environmental samples</taxon>
    </lineage>
</organism>
<reference evidence="9" key="1">
    <citation type="journal article" date="2015" name="ISME J.">
        <title>Aquifer environment selects for microbial species cohorts in sediment and groundwater.</title>
        <authorList>
            <person name="Hug L.A."/>
            <person name="Thomas B.C."/>
            <person name="Brown C.T."/>
            <person name="Frischkorn K.R."/>
            <person name="Williams K.H."/>
            <person name="Tringe S.G."/>
            <person name="Banfield J.F."/>
        </authorList>
    </citation>
    <scope>NUCLEOTIDE SEQUENCE</scope>
</reference>
<evidence type="ECO:0000313" key="9">
    <source>
        <dbReference type="EMBL" id="AKQ01040.1"/>
    </source>
</evidence>
<dbReference type="InterPro" id="IPR009000">
    <property type="entry name" value="Transl_B-barrel_sf"/>
</dbReference>
<dbReference type="SUPFAM" id="SSF50447">
    <property type="entry name" value="Translation proteins"/>
    <property type="match status" value="1"/>
</dbReference>
<feature type="compositionally biased region" description="Basic residues" evidence="8">
    <location>
        <begin position="50"/>
        <end position="59"/>
    </location>
</feature>
<dbReference type="EMBL" id="KT006948">
    <property type="protein sequence ID" value="AKQ01040.1"/>
    <property type="molecule type" value="Genomic_DNA"/>
</dbReference>
<dbReference type="PANTHER" id="PTHR11229">
    <property type="entry name" value="50S RIBOSOMAL PROTEIN L3"/>
    <property type="match status" value="1"/>
</dbReference>
<gene>
    <name evidence="9" type="primary">rplC</name>
</gene>
<proteinExistence type="inferred from homology"/>
<name>A0A0H4T2X6_9BACT</name>
<dbReference type="GO" id="GO:0022625">
    <property type="term" value="C:cytosolic large ribosomal subunit"/>
    <property type="evidence" value="ECO:0007669"/>
    <property type="project" value="TreeGrafter"/>
</dbReference>
<evidence type="ECO:0000256" key="8">
    <source>
        <dbReference type="SAM" id="MobiDB-lite"/>
    </source>
</evidence>
<keyword evidence="3" id="KW-0694">RNA-binding</keyword>
<evidence type="ECO:0000256" key="3">
    <source>
        <dbReference type="ARBA" id="ARBA00022884"/>
    </source>
</evidence>
<feature type="region of interest" description="Disordered" evidence="8">
    <location>
        <begin position="50"/>
        <end position="78"/>
    </location>
</feature>
<keyword evidence="5" id="KW-0687">Ribonucleoprotein</keyword>
<dbReference type="AlphaFoldDB" id="A0A0H4T2X6"/>
<dbReference type="Gene3D" id="2.40.30.10">
    <property type="entry name" value="Translation factors"/>
    <property type="match status" value="1"/>
</dbReference>
<keyword evidence="4 9" id="KW-0689">Ribosomal protein</keyword>
<evidence type="ECO:0000256" key="5">
    <source>
        <dbReference type="ARBA" id="ARBA00023274"/>
    </source>
</evidence>
<accession>A0A0H4T2X6</accession>
<sequence>MVQYFDDQGKTSAATFVGAPPEDLSKGDRVSVSGISKGKGFQGVVKRHKFKGGSRTHGQKHSEREPGAIGGGGRAGGRVARGMRMAGRMGGDRITVKNLKVLEVDKDNNQILISGAVPGRRGTLLEIRSK</sequence>
<dbReference type="GO" id="GO:0019843">
    <property type="term" value="F:rRNA binding"/>
    <property type="evidence" value="ECO:0007669"/>
    <property type="project" value="UniProtKB-KW"/>
</dbReference>
<evidence type="ECO:0000256" key="2">
    <source>
        <dbReference type="ARBA" id="ARBA00022730"/>
    </source>
</evidence>
<comment type="similarity">
    <text evidence="1">Belongs to the universal ribosomal protein uL3 family.</text>
</comment>
<keyword evidence="2" id="KW-0699">rRNA-binding</keyword>